<dbReference type="SUPFAM" id="SSF53955">
    <property type="entry name" value="Lysozyme-like"/>
    <property type="match status" value="1"/>
</dbReference>
<name>A0A2J5Q588_9ENTR</name>
<sequence length="166" mass="18373">MKVLLSLLLLLSSAKSAAFCFEAAGARYSIDPLLLRAIATVESQLNARAINHNRDKKTGKILSSDYGVMQINSTHIAGLRSAGIIRSHQDLLGNPCLNVQTGAWILARHFQTCRVSWNCLGSYNAGFKDRNDAIREAYASRVYKHYRRLMLDERGISLSPGGRHAD</sequence>
<dbReference type="Gene3D" id="1.10.530.10">
    <property type="match status" value="1"/>
</dbReference>
<feature type="signal peptide" evidence="1">
    <location>
        <begin position="1"/>
        <end position="17"/>
    </location>
</feature>
<evidence type="ECO:0000256" key="1">
    <source>
        <dbReference type="SAM" id="SignalP"/>
    </source>
</evidence>
<feature type="domain" description="Transglycosylase SLT" evidence="2">
    <location>
        <begin position="20"/>
        <end position="141"/>
    </location>
</feature>
<dbReference type="CDD" id="cd13400">
    <property type="entry name" value="LT_IagB-like"/>
    <property type="match status" value="1"/>
</dbReference>
<evidence type="ECO:0000259" key="2">
    <source>
        <dbReference type="Pfam" id="PF01464"/>
    </source>
</evidence>
<gene>
    <name evidence="3" type="ORF">CWN49_06125</name>
</gene>
<evidence type="ECO:0000313" key="3">
    <source>
        <dbReference type="EMBL" id="PLO73258.1"/>
    </source>
</evidence>
<reference evidence="3 4" key="2">
    <citation type="submission" date="2018-01" db="EMBL/GenBank/DDBJ databases">
        <title>Genomic study of Klebsiella pneumoniae.</title>
        <authorList>
            <person name="Yang Y."/>
            <person name="Bicalho R."/>
        </authorList>
    </citation>
    <scope>NUCLEOTIDE SEQUENCE [LARGE SCALE GENOMIC DNA]</scope>
    <source>
        <strain evidence="3 4">A10</strain>
    </source>
</reference>
<comment type="caution">
    <text evidence="3">The sequence shown here is derived from an EMBL/GenBank/DDBJ whole genome shotgun (WGS) entry which is preliminary data.</text>
</comment>
<dbReference type="AlphaFoldDB" id="A0A2J5Q588"/>
<protein>
    <submittedName>
        <fullName evidence="3">Pilus assembly protein</fullName>
    </submittedName>
</protein>
<dbReference type="RefSeq" id="WP_049593983.1">
    <property type="nucleotide sequence ID" value="NZ_CAXLPK010000002.1"/>
</dbReference>
<keyword evidence="1" id="KW-0732">Signal</keyword>
<dbReference type="EMBL" id="PIDR01000113">
    <property type="protein sequence ID" value="PLO73258.1"/>
    <property type="molecule type" value="Genomic_DNA"/>
</dbReference>
<proteinExistence type="predicted"/>
<reference evidence="3 4" key="1">
    <citation type="submission" date="2017-11" db="EMBL/GenBank/DDBJ databases">
        <authorList>
            <person name="Han C.G."/>
        </authorList>
    </citation>
    <scope>NUCLEOTIDE SEQUENCE [LARGE SCALE GENOMIC DNA]</scope>
    <source>
        <strain evidence="3 4">A10</strain>
    </source>
</reference>
<evidence type="ECO:0000313" key="4">
    <source>
        <dbReference type="Proteomes" id="UP000234667"/>
    </source>
</evidence>
<dbReference type="InterPro" id="IPR008258">
    <property type="entry name" value="Transglycosylase_SLT_dom_1"/>
</dbReference>
<dbReference type="Proteomes" id="UP000234667">
    <property type="component" value="Unassembled WGS sequence"/>
</dbReference>
<accession>A0A2J5Q588</accession>
<dbReference type="Pfam" id="PF01464">
    <property type="entry name" value="SLT"/>
    <property type="match status" value="1"/>
</dbReference>
<feature type="chain" id="PRO_5014438124" evidence="1">
    <location>
        <begin position="18"/>
        <end position="166"/>
    </location>
</feature>
<organism evidence="3 4">
    <name type="scientific">Klebsiella michiganensis</name>
    <dbReference type="NCBI Taxonomy" id="1134687"/>
    <lineage>
        <taxon>Bacteria</taxon>
        <taxon>Pseudomonadati</taxon>
        <taxon>Pseudomonadota</taxon>
        <taxon>Gammaproteobacteria</taxon>
        <taxon>Enterobacterales</taxon>
        <taxon>Enterobacteriaceae</taxon>
        <taxon>Klebsiella/Raoultella group</taxon>
        <taxon>Klebsiella</taxon>
    </lineage>
</organism>
<dbReference type="InterPro" id="IPR023346">
    <property type="entry name" value="Lysozyme-like_dom_sf"/>
</dbReference>